<name>A0A0G8F703_BACCE</name>
<dbReference type="EMBL" id="LCYI01000009">
    <property type="protein sequence ID" value="KLA32209.1"/>
    <property type="molecule type" value="Genomic_DNA"/>
</dbReference>
<dbReference type="Pfam" id="PF04892">
    <property type="entry name" value="VanZ"/>
    <property type="match status" value="1"/>
</dbReference>
<dbReference type="Proteomes" id="UP000035214">
    <property type="component" value="Unassembled WGS sequence"/>
</dbReference>
<sequence length="216" mass="25210">MHTGVLISYLYTYFFTIIFCIVFQIGFYFKAKRTVSIRHFLWVYVFLFYLSLVYGVTQIATVWDISRYETWIRVSQINLTLFDTAGSTTYLLNIVLFMPLGFLLPTIWPQFRKMKNTVCAGFFFSLAIELNQLLNNRITDIDDLFTNTLGAIVGYVLYKILYTTLFKMILKREEKKLDTNSSLVIKYEAVFCLVCSFVGAMLIYHPALFGRPVILQ</sequence>
<comment type="caution">
    <text evidence="3">The sequence shown here is derived from an EMBL/GenBank/DDBJ whole genome shotgun (WGS) entry which is preliminary data.</text>
</comment>
<keyword evidence="1" id="KW-0812">Transmembrane</keyword>
<dbReference type="PANTHER" id="PTHR36834:SF2">
    <property type="entry name" value="MEMBRANE PROTEIN"/>
    <property type="match status" value="1"/>
</dbReference>
<evidence type="ECO:0000313" key="4">
    <source>
        <dbReference type="Proteomes" id="UP000035214"/>
    </source>
</evidence>
<keyword evidence="1" id="KW-0472">Membrane</keyword>
<dbReference type="InterPro" id="IPR053150">
    <property type="entry name" value="Teicoplanin_resist-assoc"/>
</dbReference>
<proteinExistence type="predicted"/>
<protein>
    <recommendedName>
        <fullName evidence="2">VanZ-like domain-containing protein</fullName>
    </recommendedName>
</protein>
<feature type="transmembrane region" description="Helical" evidence="1">
    <location>
        <begin position="144"/>
        <end position="162"/>
    </location>
</feature>
<gene>
    <name evidence="3" type="ORF">B4077_0965</name>
</gene>
<reference evidence="3 4" key="1">
    <citation type="submission" date="2015-04" db="EMBL/GenBank/DDBJ databases">
        <title>Draft Genome Sequences of Eight Spore-Forming Food Isolates of Bacillus cereus Genome sequencing.</title>
        <authorList>
            <person name="Krawcyk A.O."/>
            <person name="de Jong A."/>
            <person name="Eijlander R.T."/>
            <person name="Berendsen E.M."/>
            <person name="Holsappel S."/>
            <person name="Wells-Bennik M."/>
            <person name="Kuipers O.P."/>
        </authorList>
    </citation>
    <scope>NUCLEOTIDE SEQUENCE [LARGE SCALE GENOMIC DNA]</scope>
    <source>
        <strain evidence="3 4">B4077</strain>
    </source>
</reference>
<feature type="domain" description="VanZ-like" evidence="2">
    <location>
        <begin position="46"/>
        <end position="161"/>
    </location>
</feature>
<keyword evidence="1" id="KW-1133">Transmembrane helix</keyword>
<dbReference type="AlphaFoldDB" id="A0A0G8F703"/>
<dbReference type="PANTHER" id="PTHR36834">
    <property type="entry name" value="MEMBRANE PROTEIN-RELATED"/>
    <property type="match status" value="1"/>
</dbReference>
<feature type="transmembrane region" description="Helical" evidence="1">
    <location>
        <begin position="120"/>
        <end position="138"/>
    </location>
</feature>
<evidence type="ECO:0000313" key="3">
    <source>
        <dbReference type="EMBL" id="KLA32209.1"/>
    </source>
</evidence>
<dbReference type="InterPro" id="IPR006976">
    <property type="entry name" value="VanZ-like"/>
</dbReference>
<organism evidence="3 4">
    <name type="scientific">Bacillus cereus</name>
    <dbReference type="NCBI Taxonomy" id="1396"/>
    <lineage>
        <taxon>Bacteria</taxon>
        <taxon>Bacillati</taxon>
        <taxon>Bacillota</taxon>
        <taxon>Bacilli</taxon>
        <taxon>Bacillales</taxon>
        <taxon>Bacillaceae</taxon>
        <taxon>Bacillus</taxon>
        <taxon>Bacillus cereus group</taxon>
    </lineage>
</organism>
<feature type="transmembrane region" description="Helical" evidence="1">
    <location>
        <begin position="6"/>
        <end position="29"/>
    </location>
</feature>
<feature type="transmembrane region" description="Helical" evidence="1">
    <location>
        <begin position="183"/>
        <end position="204"/>
    </location>
</feature>
<feature type="transmembrane region" description="Helical" evidence="1">
    <location>
        <begin position="41"/>
        <end position="63"/>
    </location>
</feature>
<dbReference type="RefSeq" id="WP_046953921.1">
    <property type="nucleotide sequence ID" value="NZ_LCYI01000009.1"/>
</dbReference>
<feature type="transmembrane region" description="Helical" evidence="1">
    <location>
        <begin position="90"/>
        <end position="108"/>
    </location>
</feature>
<accession>A0A0G8F703</accession>
<evidence type="ECO:0000256" key="1">
    <source>
        <dbReference type="SAM" id="Phobius"/>
    </source>
</evidence>
<evidence type="ECO:0000259" key="2">
    <source>
        <dbReference type="Pfam" id="PF04892"/>
    </source>
</evidence>
<dbReference type="PATRIC" id="fig|1396.428.peg.149"/>